<sequence>MIKLQEYVEDMPNISGHEAEIRKQREKTAGQQHYLARSDVDFGSVDSVFCVALHMHQPLIPAGGDNLATNEVISNLQDMWNNQGIGDNHNAPVFKWCYERMGEFVPQLIGEGKSPRVMLEYSGNLLHGMRKMGLNDTFEKLHAITTNDDFNWGVEWLGCPWGHAVAPSTPVLDFRRHVEAWQHHFAAIFGMPALERVRGFSPSEMALPNHPDVAYEYIKTLTDCGYSWVLIQEHSVELPENGHGLQQKHLPHRLVVKNSKGEEASIIALIKTQGSDTKLVAQMQPYYEAKSIGRTTLAGQSVPPIVSQIADGENGGVMMNEFPPKFQEAVRDSSGTNTRLVNGTEYIEYLASIGITEKELPACQPVHQKMIWDRMQPGDGPEKLAKVIEACKQENHQFHMDGGSWTNDLSWVSGYENVLGPMESASSKFHEVITKPGVPSSDPRFRKALFHLMNSQTSCFRYWGQGTWTDYGVELCRRAEAILDHDF</sequence>
<organism evidence="1">
    <name type="scientific">Magnetococcus massalia (strain MO-1)</name>
    <dbReference type="NCBI Taxonomy" id="451514"/>
    <lineage>
        <taxon>Bacteria</taxon>
        <taxon>Pseudomonadati</taxon>
        <taxon>Pseudomonadota</taxon>
        <taxon>Magnetococcia</taxon>
        <taxon>Magnetococcales</taxon>
        <taxon>Magnetococcaceae</taxon>
        <taxon>Magnetococcus</taxon>
    </lineage>
</organism>
<gene>
    <name evidence="1" type="ORF">MAGMO_1020</name>
</gene>
<dbReference type="GO" id="GO:0005975">
    <property type="term" value="P:carbohydrate metabolic process"/>
    <property type="evidence" value="ECO:0007669"/>
    <property type="project" value="InterPro"/>
</dbReference>
<proteinExistence type="predicted"/>
<protein>
    <recommendedName>
        <fullName evidence="2">Glycosyl hydrolase family 57</fullName>
    </recommendedName>
</protein>
<dbReference type="PANTHER" id="PTHR36306:SF5">
    <property type="entry name" value="SLR1535 PROTEIN"/>
    <property type="match status" value="1"/>
</dbReference>
<dbReference type="AlphaFoldDB" id="A0A1S7LFC7"/>
<name>A0A1S7LFC7_MAGMO</name>
<dbReference type="InterPro" id="IPR052046">
    <property type="entry name" value="GH57_Enzymes"/>
</dbReference>
<dbReference type="Gene3D" id="3.20.110.20">
    <property type="match status" value="1"/>
</dbReference>
<accession>A0A1S7LFC7</accession>
<dbReference type="SUPFAM" id="SSF88713">
    <property type="entry name" value="Glycoside hydrolase/deacetylase"/>
    <property type="match status" value="1"/>
</dbReference>
<reference evidence="1" key="1">
    <citation type="submission" date="2015-04" db="EMBL/GenBank/DDBJ databases">
        <authorList>
            <person name="Syromyatnikov M.Y."/>
            <person name="Popov V.N."/>
        </authorList>
    </citation>
    <scope>NUCLEOTIDE SEQUENCE</scope>
    <source>
        <strain evidence="1">MO-1</strain>
    </source>
</reference>
<dbReference type="PANTHER" id="PTHR36306">
    <property type="entry name" value="ALPHA-AMYLASE-RELATED-RELATED"/>
    <property type="match status" value="1"/>
</dbReference>
<evidence type="ECO:0008006" key="2">
    <source>
        <dbReference type="Google" id="ProtNLM"/>
    </source>
</evidence>
<evidence type="ECO:0000313" key="1">
    <source>
        <dbReference type="EMBL" id="CRH05218.1"/>
    </source>
</evidence>
<dbReference type="InterPro" id="IPR011330">
    <property type="entry name" value="Glyco_hydro/deAcase_b/a-brl"/>
</dbReference>
<dbReference type="EMBL" id="LO017727">
    <property type="protein sequence ID" value="CRH05218.1"/>
    <property type="molecule type" value="Genomic_DNA"/>
</dbReference>